<evidence type="ECO:0000313" key="1">
    <source>
        <dbReference type="EMBL" id="JAE38528.1"/>
    </source>
</evidence>
<dbReference type="EMBL" id="GBRH01159368">
    <property type="protein sequence ID" value="JAE38528.1"/>
    <property type="molecule type" value="Transcribed_RNA"/>
</dbReference>
<dbReference type="AlphaFoldDB" id="A0A0A9I051"/>
<name>A0A0A9I051_ARUDO</name>
<reference evidence="1" key="2">
    <citation type="journal article" date="2015" name="Data Brief">
        <title>Shoot transcriptome of the giant reed, Arundo donax.</title>
        <authorList>
            <person name="Barrero R.A."/>
            <person name="Guerrero F.D."/>
            <person name="Moolhuijzen P."/>
            <person name="Goolsby J.A."/>
            <person name="Tidwell J."/>
            <person name="Bellgard S.E."/>
            <person name="Bellgard M.I."/>
        </authorList>
    </citation>
    <scope>NUCLEOTIDE SEQUENCE</scope>
    <source>
        <tissue evidence="1">Shoot tissue taken approximately 20 cm above the soil surface</tissue>
    </source>
</reference>
<proteinExistence type="predicted"/>
<sequence>MLSPSRFAGGWMFQRGDIHAHDRRNCAIFTGPNSSISFSMIQQ</sequence>
<protein>
    <submittedName>
        <fullName evidence="1">Uncharacterized protein</fullName>
    </submittedName>
</protein>
<reference evidence="1" key="1">
    <citation type="submission" date="2014-09" db="EMBL/GenBank/DDBJ databases">
        <authorList>
            <person name="Magalhaes I.L.F."/>
            <person name="Oliveira U."/>
            <person name="Santos F.R."/>
            <person name="Vidigal T.H.D.A."/>
            <person name="Brescovit A.D."/>
            <person name="Santos A.J."/>
        </authorList>
    </citation>
    <scope>NUCLEOTIDE SEQUENCE</scope>
    <source>
        <tissue evidence="1">Shoot tissue taken approximately 20 cm above the soil surface</tissue>
    </source>
</reference>
<accession>A0A0A9I051</accession>
<organism evidence="1">
    <name type="scientific">Arundo donax</name>
    <name type="common">Giant reed</name>
    <name type="synonym">Donax arundinaceus</name>
    <dbReference type="NCBI Taxonomy" id="35708"/>
    <lineage>
        <taxon>Eukaryota</taxon>
        <taxon>Viridiplantae</taxon>
        <taxon>Streptophyta</taxon>
        <taxon>Embryophyta</taxon>
        <taxon>Tracheophyta</taxon>
        <taxon>Spermatophyta</taxon>
        <taxon>Magnoliopsida</taxon>
        <taxon>Liliopsida</taxon>
        <taxon>Poales</taxon>
        <taxon>Poaceae</taxon>
        <taxon>PACMAD clade</taxon>
        <taxon>Arundinoideae</taxon>
        <taxon>Arundineae</taxon>
        <taxon>Arundo</taxon>
    </lineage>
</organism>